<reference evidence="3" key="3">
    <citation type="submission" date="2021-05" db="UniProtKB">
        <authorList>
            <consortium name="EnsemblPlants"/>
        </authorList>
    </citation>
    <scope>IDENTIFICATION</scope>
    <source>
        <strain evidence="3">cv. B73</strain>
    </source>
</reference>
<evidence type="ECO:0000256" key="1">
    <source>
        <dbReference type="SAM" id="MobiDB-lite"/>
    </source>
</evidence>
<feature type="region of interest" description="Disordered" evidence="1">
    <location>
        <begin position="20"/>
        <end position="40"/>
    </location>
</feature>
<organism evidence="3 4">
    <name type="scientific">Zea mays</name>
    <name type="common">Maize</name>
    <dbReference type="NCBI Taxonomy" id="4577"/>
    <lineage>
        <taxon>Eukaryota</taxon>
        <taxon>Viridiplantae</taxon>
        <taxon>Streptophyta</taxon>
        <taxon>Embryophyta</taxon>
        <taxon>Tracheophyta</taxon>
        <taxon>Spermatophyta</taxon>
        <taxon>Magnoliopsida</taxon>
        <taxon>Liliopsida</taxon>
        <taxon>Poales</taxon>
        <taxon>Poaceae</taxon>
        <taxon>PACMAD clade</taxon>
        <taxon>Panicoideae</taxon>
        <taxon>Andropogonodae</taxon>
        <taxon>Andropogoneae</taxon>
        <taxon>Tripsacinae</taxon>
        <taxon>Zea</taxon>
    </lineage>
</organism>
<feature type="compositionally biased region" description="Polar residues" evidence="1">
    <location>
        <begin position="22"/>
        <end position="31"/>
    </location>
</feature>
<name>A0A804UNU1_MAIZE</name>
<proteinExistence type="predicted"/>
<evidence type="ECO:0000313" key="4">
    <source>
        <dbReference type="Proteomes" id="UP000007305"/>
    </source>
</evidence>
<dbReference type="Proteomes" id="UP000007305">
    <property type="component" value="Chromosome 3"/>
</dbReference>
<accession>A0A804UNU1</accession>
<reference evidence="2" key="2">
    <citation type="submission" date="2019-07" db="EMBL/GenBank/DDBJ databases">
        <authorList>
            <person name="Seetharam A."/>
            <person name="Woodhouse M."/>
            <person name="Cannon E."/>
        </authorList>
    </citation>
    <scope>NUCLEOTIDE SEQUENCE [LARGE SCALE GENOMIC DNA]</scope>
    <source>
        <strain evidence="2">cv. B73</strain>
    </source>
</reference>
<dbReference type="EnsemblPlants" id="Zm00001eb136740_T001">
    <property type="protein sequence ID" value="Zm00001eb136740_P001"/>
    <property type="gene ID" value="Zm00001eb136740"/>
</dbReference>
<dbReference type="EnsemblPlants" id="Zm00001eb442150_T001">
    <property type="protein sequence ID" value="Zm00001eb442150_P001"/>
    <property type="gene ID" value="Zm00001eb442150"/>
</dbReference>
<keyword evidence="4" id="KW-1185">Reference proteome</keyword>
<reference evidence="4" key="1">
    <citation type="submission" date="2015-12" db="EMBL/GenBank/DDBJ databases">
        <title>Update maize B73 reference genome by single molecule sequencing technologies.</title>
        <authorList>
            <consortium name="Maize Genome Sequencing Project"/>
            <person name="Ware D."/>
        </authorList>
    </citation>
    <scope>NUCLEOTIDE SEQUENCE [LARGE SCALE GENOMIC DNA]</scope>
    <source>
        <strain evidence="4">cv. B73</strain>
    </source>
</reference>
<protein>
    <submittedName>
        <fullName evidence="3">Uncharacterized protein</fullName>
    </submittedName>
</protein>
<evidence type="ECO:0000313" key="2">
    <source>
        <dbReference type="EnsemblPlants" id="Zm00001eb136740_P001"/>
    </source>
</evidence>
<evidence type="ECO:0000313" key="3">
    <source>
        <dbReference type="EnsemblPlants" id="Zm00001eb442150_P001"/>
    </source>
</evidence>
<dbReference type="Gramene" id="Zm00001eb442150_T001">
    <property type="protein sequence ID" value="Zm00001eb442150_P001"/>
    <property type="gene ID" value="Zm00001eb442150"/>
</dbReference>
<sequence>MDWHVHAAAAASCGACHRFRPPTSSRTQLSSAHGRPPPSWGRRVAAVAAHACPAVRVTRCDTSLGTDDAVSAYIYVHAHKATAGLQGEWSVMEP</sequence>
<dbReference type="AlphaFoldDB" id="A0A804UNU1"/>
<dbReference type="Gramene" id="Zm00001eb136740_T001">
    <property type="protein sequence ID" value="Zm00001eb136740_P001"/>
    <property type="gene ID" value="Zm00001eb136740"/>
</dbReference>